<evidence type="ECO:0000256" key="1">
    <source>
        <dbReference type="SAM" id="MobiDB-lite"/>
    </source>
</evidence>
<dbReference type="EMBL" id="CM000142">
    <property type="protein sequence ID" value="EEE63821.1"/>
    <property type="molecule type" value="Genomic_DNA"/>
</dbReference>
<dbReference type="AlphaFoldDB" id="B9FIZ0"/>
<evidence type="ECO:0000313" key="2">
    <source>
        <dbReference type="EMBL" id="EEE63821.1"/>
    </source>
</evidence>
<reference evidence="2" key="1">
    <citation type="journal article" date="2005" name="PLoS Biol.">
        <title>The genomes of Oryza sativa: a history of duplications.</title>
        <authorList>
            <person name="Yu J."/>
            <person name="Wang J."/>
            <person name="Lin W."/>
            <person name="Li S."/>
            <person name="Li H."/>
            <person name="Zhou J."/>
            <person name="Ni P."/>
            <person name="Dong W."/>
            <person name="Hu S."/>
            <person name="Zeng C."/>
            <person name="Zhang J."/>
            <person name="Zhang Y."/>
            <person name="Li R."/>
            <person name="Xu Z."/>
            <person name="Li S."/>
            <person name="Li X."/>
            <person name="Zheng H."/>
            <person name="Cong L."/>
            <person name="Lin L."/>
            <person name="Yin J."/>
            <person name="Geng J."/>
            <person name="Li G."/>
            <person name="Shi J."/>
            <person name="Liu J."/>
            <person name="Lv H."/>
            <person name="Li J."/>
            <person name="Wang J."/>
            <person name="Deng Y."/>
            <person name="Ran L."/>
            <person name="Shi X."/>
            <person name="Wang X."/>
            <person name="Wu Q."/>
            <person name="Li C."/>
            <person name="Ren X."/>
            <person name="Wang J."/>
            <person name="Wang X."/>
            <person name="Li D."/>
            <person name="Liu D."/>
            <person name="Zhang X."/>
            <person name="Ji Z."/>
            <person name="Zhao W."/>
            <person name="Sun Y."/>
            <person name="Zhang Z."/>
            <person name="Bao J."/>
            <person name="Han Y."/>
            <person name="Dong L."/>
            <person name="Ji J."/>
            <person name="Chen P."/>
            <person name="Wu S."/>
            <person name="Liu J."/>
            <person name="Xiao Y."/>
            <person name="Bu D."/>
            <person name="Tan J."/>
            <person name="Yang L."/>
            <person name="Ye C."/>
            <person name="Zhang J."/>
            <person name="Xu J."/>
            <person name="Zhou Y."/>
            <person name="Yu Y."/>
            <person name="Zhang B."/>
            <person name="Zhuang S."/>
            <person name="Wei H."/>
            <person name="Liu B."/>
            <person name="Lei M."/>
            <person name="Yu H."/>
            <person name="Li Y."/>
            <person name="Xu H."/>
            <person name="Wei S."/>
            <person name="He X."/>
            <person name="Fang L."/>
            <person name="Zhang Z."/>
            <person name="Zhang Y."/>
            <person name="Huang X."/>
            <person name="Su Z."/>
            <person name="Tong W."/>
            <person name="Li J."/>
            <person name="Tong Z."/>
            <person name="Li S."/>
            <person name="Ye J."/>
            <person name="Wang L."/>
            <person name="Fang L."/>
            <person name="Lei T."/>
            <person name="Chen C."/>
            <person name="Chen H."/>
            <person name="Xu Z."/>
            <person name="Li H."/>
            <person name="Huang H."/>
            <person name="Zhang F."/>
            <person name="Xu H."/>
            <person name="Li N."/>
            <person name="Zhao C."/>
            <person name="Li S."/>
            <person name="Dong L."/>
            <person name="Huang Y."/>
            <person name="Li L."/>
            <person name="Xi Y."/>
            <person name="Qi Q."/>
            <person name="Li W."/>
            <person name="Zhang B."/>
            <person name="Hu W."/>
            <person name="Zhang Y."/>
            <person name="Tian X."/>
            <person name="Jiao Y."/>
            <person name="Liang X."/>
            <person name="Jin J."/>
            <person name="Gao L."/>
            <person name="Zheng W."/>
            <person name="Hao B."/>
            <person name="Liu S."/>
            <person name="Wang W."/>
            <person name="Yuan L."/>
            <person name="Cao M."/>
            <person name="McDermott J."/>
            <person name="Samudrala R."/>
            <person name="Wang J."/>
            <person name="Wong G.K."/>
            <person name="Yang H."/>
        </authorList>
    </citation>
    <scope>NUCLEOTIDE SEQUENCE [LARGE SCALE GENOMIC DNA]</scope>
</reference>
<organism evidence="2">
    <name type="scientific">Oryza sativa subsp. japonica</name>
    <name type="common">Rice</name>
    <dbReference type="NCBI Taxonomy" id="39947"/>
    <lineage>
        <taxon>Eukaryota</taxon>
        <taxon>Viridiplantae</taxon>
        <taxon>Streptophyta</taxon>
        <taxon>Embryophyta</taxon>
        <taxon>Tracheophyta</taxon>
        <taxon>Spermatophyta</taxon>
        <taxon>Magnoliopsida</taxon>
        <taxon>Liliopsida</taxon>
        <taxon>Poales</taxon>
        <taxon>Poaceae</taxon>
        <taxon>BOP clade</taxon>
        <taxon>Oryzoideae</taxon>
        <taxon>Oryzeae</taxon>
        <taxon>Oryzinae</taxon>
        <taxon>Oryza</taxon>
        <taxon>Oryza sativa</taxon>
    </lineage>
</organism>
<name>B9FIZ0_ORYSJ</name>
<gene>
    <name evidence="2" type="ORF">OsJ_18645</name>
</gene>
<dbReference type="Proteomes" id="UP000007752">
    <property type="component" value="Chromosome 5"/>
</dbReference>
<protein>
    <submittedName>
        <fullName evidence="2">Uncharacterized protein</fullName>
    </submittedName>
</protein>
<feature type="region of interest" description="Disordered" evidence="1">
    <location>
        <begin position="25"/>
        <end position="49"/>
    </location>
</feature>
<accession>B9FIZ0</accession>
<reference evidence="2" key="2">
    <citation type="submission" date="2008-12" db="EMBL/GenBank/DDBJ databases">
        <title>Improved gene annotation of the rice (Oryza sativa) genomes.</title>
        <authorList>
            <person name="Wang J."/>
            <person name="Li R."/>
            <person name="Fan W."/>
            <person name="Huang Q."/>
            <person name="Zhang J."/>
            <person name="Zhou Y."/>
            <person name="Hu Y."/>
            <person name="Zi S."/>
            <person name="Li J."/>
            <person name="Ni P."/>
            <person name="Zheng H."/>
            <person name="Zhang Y."/>
            <person name="Zhao M."/>
            <person name="Hao Q."/>
            <person name="McDermott J."/>
            <person name="Samudrala R."/>
            <person name="Kristiansen K."/>
            <person name="Wong G.K.-S."/>
        </authorList>
    </citation>
    <scope>NUCLEOTIDE SEQUENCE</scope>
</reference>
<sequence>MPSGSDSGSYDPLLALDDGMADGDVSSSAAAPVDHRGRPALRGATGGWSGGNSRTVFRSTGFLANLITYLTGSLGEGNPAAA</sequence>
<proteinExistence type="predicted"/>